<gene>
    <name evidence="3" type="ORF">CVLEPA_LOCUS7928</name>
</gene>
<organism evidence="3 4">
    <name type="scientific">Clavelina lepadiformis</name>
    <name type="common">Light-bulb sea squirt</name>
    <name type="synonym">Ascidia lepadiformis</name>
    <dbReference type="NCBI Taxonomy" id="159417"/>
    <lineage>
        <taxon>Eukaryota</taxon>
        <taxon>Metazoa</taxon>
        <taxon>Chordata</taxon>
        <taxon>Tunicata</taxon>
        <taxon>Ascidiacea</taxon>
        <taxon>Aplousobranchia</taxon>
        <taxon>Clavelinidae</taxon>
        <taxon>Clavelina</taxon>
    </lineage>
</organism>
<comment type="caution">
    <text evidence="3">The sequence shown here is derived from an EMBL/GenBank/DDBJ whole genome shotgun (WGS) entry which is preliminary data.</text>
</comment>
<evidence type="ECO:0000313" key="3">
    <source>
        <dbReference type="EMBL" id="CAK8677950.1"/>
    </source>
</evidence>
<evidence type="ECO:0000256" key="1">
    <source>
        <dbReference type="ARBA" id="ARBA00008666"/>
    </source>
</evidence>
<evidence type="ECO:0008006" key="5">
    <source>
        <dbReference type="Google" id="ProtNLM"/>
    </source>
</evidence>
<keyword evidence="4" id="KW-1185">Reference proteome</keyword>
<reference evidence="3 4" key="1">
    <citation type="submission" date="2024-02" db="EMBL/GenBank/DDBJ databases">
        <authorList>
            <person name="Daric V."/>
            <person name="Darras S."/>
        </authorList>
    </citation>
    <scope>NUCLEOTIDE SEQUENCE [LARGE SCALE GENOMIC DNA]</scope>
</reference>
<comment type="similarity">
    <text evidence="1">Belongs to the FAM227 family.</text>
</comment>
<accession>A0ABP0FE39</accession>
<dbReference type="Proteomes" id="UP001642483">
    <property type="component" value="Unassembled WGS sequence"/>
</dbReference>
<feature type="compositionally biased region" description="Basic and acidic residues" evidence="2">
    <location>
        <begin position="388"/>
        <end position="399"/>
    </location>
</feature>
<dbReference type="InterPro" id="IPR029417">
    <property type="entry name" value="FAM227"/>
</dbReference>
<feature type="region of interest" description="Disordered" evidence="2">
    <location>
        <begin position="361"/>
        <end position="399"/>
    </location>
</feature>
<dbReference type="Pfam" id="PF14922">
    <property type="entry name" value="FWWh"/>
    <property type="match status" value="1"/>
</dbReference>
<sequence length="399" mass="46014">MALPTGHDPLKDPKIAALMASIGINSEKRKAKPKQHIAHPPINYEEYLKAENIKEWPQRLTSEGILDLSESPKIWTHDDIIEELTKNAPYGFECFDDLENYLNDFSNQLESFAFHLSSAEERPSRIPDKLFHAPRKEILDKAAEFDAVKLHHSRKKKKKDMKQTMKEAAQASRTRNINYVSFPGFRLKELTELPSQLEAPQLLNHVTDAQTFSRGFYQFWKKLFLSEASVALLQDTFWWFFLETFEHHPAAQDKIFTRIADSYIALFFSAHPDIRDKFFKEYPRCLAQCVYLAFCEAFPESTDQFTEEFVSELFSLVSEWITGVKPPVGQWKKWPWEKLCARPGEQADDNVLNIDRGVTLGLRPQSKPAKDPKKPPVKLRNGINTGLKRADSIAKQENA</sequence>
<evidence type="ECO:0000256" key="2">
    <source>
        <dbReference type="SAM" id="MobiDB-lite"/>
    </source>
</evidence>
<evidence type="ECO:0000313" key="4">
    <source>
        <dbReference type="Proteomes" id="UP001642483"/>
    </source>
</evidence>
<name>A0ABP0FE39_CLALP</name>
<protein>
    <recommendedName>
        <fullName evidence="5">Protein FAM227B</fullName>
    </recommendedName>
</protein>
<dbReference type="PANTHER" id="PTHR33560">
    <property type="entry name" value="PROTEIN FAM227B"/>
    <property type="match status" value="1"/>
</dbReference>
<dbReference type="EMBL" id="CAWYQH010000046">
    <property type="protein sequence ID" value="CAK8677950.1"/>
    <property type="molecule type" value="Genomic_DNA"/>
</dbReference>
<dbReference type="PANTHER" id="PTHR33560:SF2">
    <property type="entry name" value="PROTEIN FAM227B"/>
    <property type="match status" value="1"/>
</dbReference>
<proteinExistence type="inferred from homology"/>